<dbReference type="CDD" id="cd08897">
    <property type="entry name" value="SRPBCC_CalC_Aha1-like_4"/>
    <property type="match status" value="1"/>
</dbReference>
<comment type="similarity">
    <text evidence="1">Belongs to the AHA1 family.</text>
</comment>
<evidence type="ECO:0000313" key="4">
    <source>
        <dbReference type="Proteomes" id="UP000036958"/>
    </source>
</evidence>
<dbReference type="SUPFAM" id="SSF55961">
    <property type="entry name" value="Bet v1-like"/>
    <property type="match status" value="2"/>
</dbReference>
<dbReference type="EMBL" id="LGIA01000025">
    <property type="protein sequence ID" value="KOH46559.1"/>
    <property type="molecule type" value="Genomic_DNA"/>
</dbReference>
<name>A0A0L8VDM2_9BACT</name>
<evidence type="ECO:0000256" key="1">
    <source>
        <dbReference type="ARBA" id="ARBA00006817"/>
    </source>
</evidence>
<keyword evidence="4" id="KW-1185">Reference proteome</keyword>
<dbReference type="STRING" id="1409788.NC99_06980"/>
<feature type="domain" description="Activator of Hsp90 ATPase homologue 1/2-like C-terminal" evidence="2">
    <location>
        <begin position="17"/>
        <end position="139"/>
    </location>
</feature>
<accession>A0A0L8VDM2</accession>
<dbReference type="RefSeq" id="WP_053179756.1">
    <property type="nucleotide sequence ID" value="NZ_LGIA01000025.1"/>
</dbReference>
<dbReference type="Pfam" id="PF08327">
    <property type="entry name" value="AHSA1"/>
    <property type="match status" value="2"/>
</dbReference>
<evidence type="ECO:0000259" key="2">
    <source>
        <dbReference type="Pfam" id="PF08327"/>
    </source>
</evidence>
<dbReference type="PATRIC" id="fig|1409788.3.peg.711"/>
<evidence type="ECO:0000313" key="3">
    <source>
        <dbReference type="EMBL" id="KOH46559.1"/>
    </source>
</evidence>
<sequence length="292" mass="33314">MKTKDKTEITVSATIQAPVEKVWQVWTDPKHIVHWNNASDDWHTPSAESDLRAGGTFRSRMEAKDGSMGFDFEGVFDEVIPNQKLSYTMGDNRHVEIVFSSHGKDTKVEETFEAETSNSPEMQREGWQAILNNFKNYVESSNKQETMHFEIEIDAPAQAVYQTMLDEKHYREWTALFNPTSHYRGSWEKGEKILFIGEDEKGNAGGMVARIKENIPNKFVSIQHLGLLQGDQEITSGPEVDGWAGALENYTFEEADGKTQLSVDVDTNKEYKAYFSETWPKALNKLKEICEK</sequence>
<protein>
    <recommendedName>
        <fullName evidence="2">Activator of Hsp90 ATPase homologue 1/2-like C-terminal domain-containing protein</fullName>
    </recommendedName>
</protein>
<proteinExistence type="inferred from homology"/>
<dbReference type="CDD" id="cd07814">
    <property type="entry name" value="SRPBCC_CalC_Aha1-like"/>
    <property type="match status" value="1"/>
</dbReference>
<dbReference type="Proteomes" id="UP000036958">
    <property type="component" value="Unassembled WGS sequence"/>
</dbReference>
<reference evidence="4" key="1">
    <citation type="submission" date="2015-07" db="EMBL/GenBank/DDBJ databases">
        <title>Genome sequencing of Sunxiuqinia dokdonensis strain SK.</title>
        <authorList>
            <person name="Ahn S."/>
            <person name="Kim B.-C."/>
        </authorList>
    </citation>
    <scope>NUCLEOTIDE SEQUENCE [LARGE SCALE GENOMIC DNA]</scope>
    <source>
        <strain evidence="4">SK</strain>
    </source>
</reference>
<dbReference type="AlphaFoldDB" id="A0A0L8VDM2"/>
<organism evidence="3 4">
    <name type="scientific">Sunxiuqinia dokdonensis</name>
    <dbReference type="NCBI Taxonomy" id="1409788"/>
    <lineage>
        <taxon>Bacteria</taxon>
        <taxon>Pseudomonadati</taxon>
        <taxon>Bacteroidota</taxon>
        <taxon>Bacteroidia</taxon>
        <taxon>Marinilabiliales</taxon>
        <taxon>Prolixibacteraceae</taxon>
        <taxon>Sunxiuqinia</taxon>
    </lineage>
</organism>
<dbReference type="InterPro" id="IPR023393">
    <property type="entry name" value="START-like_dom_sf"/>
</dbReference>
<dbReference type="OrthoDB" id="384974at2"/>
<feature type="domain" description="Activator of Hsp90 ATPase homologue 1/2-like C-terminal" evidence="2">
    <location>
        <begin position="154"/>
        <end position="290"/>
    </location>
</feature>
<dbReference type="Gene3D" id="3.30.530.20">
    <property type="match status" value="2"/>
</dbReference>
<comment type="caution">
    <text evidence="3">The sequence shown here is derived from an EMBL/GenBank/DDBJ whole genome shotgun (WGS) entry which is preliminary data.</text>
</comment>
<gene>
    <name evidence="3" type="ORF">NC99_06980</name>
</gene>
<dbReference type="InterPro" id="IPR013538">
    <property type="entry name" value="ASHA1/2-like_C"/>
</dbReference>